<keyword evidence="3 5" id="KW-1133">Transmembrane helix</keyword>
<evidence type="ECO:0000256" key="5">
    <source>
        <dbReference type="SAM" id="Phobius"/>
    </source>
</evidence>
<feature type="transmembrane region" description="Helical" evidence="5">
    <location>
        <begin position="98"/>
        <end position="123"/>
    </location>
</feature>
<keyword evidence="2 5" id="KW-0812">Transmembrane</keyword>
<dbReference type="RefSeq" id="WP_189025933.1">
    <property type="nucleotide sequence ID" value="NZ_BMNE01000002.1"/>
</dbReference>
<keyword evidence="8" id="KW-1185">Reference proteome</keyword>
<evidence type="ECO:0000313" key="7">
    <source>
        <dbReference type="EMBL" id="GGN74272.1"/>
    </source>
</evidence>
<feature type="transmembrane region" description="Helical" evidence="5">
    <location>
        <begin position="135"/>
        <end position="155"/>
    </location>
</feature>
<proteinExistence type="predicted"/>
<dbReference type="Proteomes" id="UP000658127">
    <property type="component" value="Unassembled WGS sequence"/>
</dbReference>
<feature type="domain" description="GtrA/DPMS transmembrane" evidence="6">
    <location>
        <begin position="44"/>
        <end position="161"/>
    </location>
</feature>
<evidence type="ECO:0000256" key="1">
    <source>
        <dbReference type="ARBA" id="ARBA00004141"/>
    </source>
</evidence>
<comment type="subcellular location">
    <subcellularLocation>
        <location evidence="1">Membrane</location>
        <topology evidence="1">Multi-pass membrane protein</topology>
    </subcellularLocation>
</comment>
<name>A0ABQ2K941_9NOCA</name>
<evidence type="ECO:0000259" key="6">
    <source>
        <dbReference type="Pfam" id="PF04138"/>
    </source>
</evidence>
<evidence type="ECO:0000256" key="3">
    <source>
        <dbReference type="ARBA" id="ARBA00022989"/>
    </source>
</evidence>
<dbReference type="InterPro" id="IPR007267">
    <property type="entry name" value="GtrA_DPMS_TM"/>
</dbReference>
<dbReference type="Pfam" id="PF04138">
    <property type="entry name" value="GtrA_DPMS_TM"/>
    <property type="match status" value="1"/>
</dbReference>
<protein>
    <recommendedName>
        <fullName evidence="6">GtrA/DPMS transmembrane domain-containing protein</fullName>
    </recommendedName>
</protein>
<evidence type="ECO:0000256" key="2">
    <source>
        <dbReference type="ARBA" id="ARBA00022692"/>
    </source>
</evidence>
<evidence type="ECO:0000256" key="4">
    <source>
        <dbReference type="ARBA" id="ARBA00023136"/>
    </source>
</evidence>
<gene>
    <name evidence="7" type="ORF">GCM10011610_17710</name>
</gene>
<organism evidence="7 8">
    <name type="scientific">Nocardia rhizosphaerihabitans</name>
    <dbReference type="NCBI Taxonomy" id="1691570"/>
    <lineage>
        <taxon>Bacteria</taxon>
        <taxon>Bacillati</taxon>
        <taxon>Actinomycetota</taxon>
        <taxon>Actinomycetes</taxon>
        <taxon>Mycobacteriales</taxon>
        <taxon>Nocardiaceae</taxon>
        <taxon>Nocardia</taxon>
    </lineage>
</organism>
<accession>A0ABQ2K941</accession>
<evidence type="ECO:0000313" key="8">
    <source>
        <dbReference type="Proteomes" id="UP000658127"/>
    </source>
</evidence>
<reference evidence="8" key="1">
    <citation type="journal article" date="2019" name="Int. J. Syst. Evol. Microbiol.">
        <title>The Global Catalogue of Microorganisms (GCM) 10K type strain sequencing project: providing services to taxonomists for standard genome sequencing and annotation.</title>
        <authorList>
            <consortium name="The Broad Institute Genomics Platform"/>
            <consortium name="The Broad Institute Genome Sequencing Center for Infectious Disease"/>
            <person name="Wu L."/>
            <person name="Ma J."/>
        </authorList>
    </citation>
    <scope>NUCLEOTIDE SEQUENCE [LARGE SCALE GENOMIC DNA]</scope>
    <source>
        <strain evidence="8">CGMCC 4.7329</strain>
    </source>
</reference>
<comment type="caution">
    <text evidence="7">The sequence shown here is derived from an EMBL/GenBank/DDBJ whole genome shotgun (WGS) entry which is preliminary data.</text>
</comment>
<keyword evidence="4 5" id="KW-0472">Membrane</keyword>
<dbReference type="EMBL" id="BMNE01000002">
    <property type="protein sequence ID" value="GGN74272.1"/>
    <property type="molecule type" value="Genomic_DNA"/>
</dbReference>
<sequence>MTSIAPAPAFGSVFAPAPRADWSGLRTRVRQFLLGEHGFAQLLRFALVGGVSNIAYVLLFPACTDLGPLAANIAGSMVSTLIANELHRRLTFRAADQVGWFAAQCQGSGLALAGLLISTGTLAGLDAFVPGLGEFTQACAMLTVMAGCGGLRFLALRYLVF</sequence>